<proteinExistence type="predicted"/>
<feature type="compositionally biased region" description="Low complexity" evidence="1">
    <location>
        <begin position="131"/>
        <end position="147"/>
    </location>
</feature>
<comment type="caution">
    <text evidence="3">The sequence shown here is derived from an EMBL/GenBank/DDBJ whole genome shotgun (WGS) entry which is preliminary data.</text>
</comment>
<dbReference type="Proteomes" id="UP000604341">
    <property type="component" value="Unassembled WGS sequence"/>
</dbReference>
<feature type="region of interest" description="Disordered" evidence="1">
    <location>
        <begin position="123"/>
        <end position="187"/>
    </location>
</feature>
<keyword evidence="4" id="KW-1185">Reference proteome</keyword>
<evidence type="ECO:0000313" key="3">
    <source>
        <dbReference type="EMBL" id="GGK94297.1"/>
    </source>
</evidence>
<feature type="compositionally biased region" description="Low complexity" evidence="1">
    <location>
        <begin position="171"/>
        <end position="180"/>
    </location>
</feature>
<name>A0ABQ2FI55_9DEIO</name>
<feature type="compositionally biased region" description="Gly residues" evidence="1">
    <location>
        <begin position="148"/>
        <end position="170"/>
    </location>
</feature>
<evidence type="ECO:0008006" key="5">
    <source>
        <dbReference type="Google" id="ProtNLM"/>
    </source>
</evidence>
<feature type="signal peptide" evidence="2">
    <location>
        <begin position="1"/>
        <end position="24"/>
    </location>
</feature>
<evidence type="ECO:0000313" key="4">
    <source>
        <dbReference type="Proteomes" id="UP000604341"/>
    </source>
</evidence>
<dbReference type="EMBL" id="BMPE01000001">
    <property type="protein sequence ID" value="GGK94297.1"/>
    <property type="molecule type" value="Genomic_DNA"/>
</dbReference>
<sequence length="204" mass="21872">MTQRTRTAQLLPTLTLALLSAASAQTGAQGQRQMTPEMQARMKAMQPVLDLAQDLRLLPDLEKNKATALTKAQAKQLLPILTAIQKASSVQPNDAKKYLTQIEDKILTGKQLTAMDDLQLKAEQEREARRTQAQRSSTQGQGQRVPGLPGGLGGFLGGQGQRPGGAGQAGPGQTSQGQAGTFNPFKQGRMADQLKAYIALLQKK</sequence>
<evidence type="ECO:0000256" key="2">
    <source>
        <dbReference type="SAM" id="SignalP"/>
    </source>
</evidence>
<feature type="chain" id="PRO_5045083410" description="DUF4175 family protein" evidence="2">
    <location>
        <begin position="25"/>
        <end position="204"/>
    </location>
</feature>
<dbReference type="RefSeq" id="WP_189067892.1">
    <property type="nucleotide sequence ID" value="NZ_BMPE01000001.1"/>
</dbReference>
<accession>A0ABQ2FI55</accession>
<organism evidence="3 4">
    <name type="scientific">Deinococcus radiotolerans</name>
    <dbReference type="NCBI Taxonomy" id="1309407"/>
    <lineage>
        <taxon>Bacteria</taxon>
        <taxon>Thermotogati</taxon>
        <taxon>Deinococcota</taxon>
        <taxon>Deinococci</taxon>
        <taxon>Deinococcales</taxon>
        <taxon>Deinococcaceae</taxon>
        <taxon>Deinococcus</taxon>
    </lineage>
</organism>
<evidence type="ECO:0000256" key="1">
    <source>
        <dbReference type="SAM" id="MobiDB-lite"/>
    </source>
</evidence>
<keyword evidence="2" id="KW-0732">Signal</keyword>
<protein>
    <recommendedName>
        <fullName evidence="5">DUF4175 family protein</fullName>
    </recommendedName>
</protein>
<reference evidence="4" key="1">
    <citation type="journal article" date="2019" name="Int. J. Syst. Evol. Microbiol.">
        <title>The Global Catalogue of Microorganisms (GCM) 10K type strain sequencing project: providing services to taxonomists for standard genome sequencing and annotation.</title>
        <authorList>
            <consortium name="The Broad Institute Genomics Platform"/>
            <consortium name="The Broad Institute Genome Sequencing Center for Infectious Disease"/>
            <person name="Wu L."/>
            <person name="Ma J."/>
        </authorList>
    </citation>
    <scope>NUCLEOTIDE SEQUENCE [LARGE SCALE GENOMIC DNA]</scope>
    <source>
        <strain evidence="4">JCM 19173</strain>
    </source>
</reference>
<gene>
    <name evidence="3" type="ORF">GCM10010844_10960</name>
</gene>